<keyword evidence="1" id="KW-0378">Hydrolase</keyword>
<dbReference type="NCBIfam" id="TIGR00369">
    <property type="entry name" value="unchar_dom_1"/>
    <property type="match status" value="1"/>
</dbReference>
<evidence type="ECO:0000313" key="4">
    <source>
        <dbReference type="EMBL" id="CAB4632696.1"/>
    </source>
</evidence>
<dbReference type="CDD" id="cd03443">
    <property type="entry name" value="PaaI_thioesterase"/>
    <property type="match status" value="1"/>
</dbReference>
<dbReference type="EMBL" id="CAEZWA010000002">
    <property type="protein sequence ID" value="CAB4637197.1"/>
    <property type="molecule type" value="Genomic_DNA"/>
</dbReference>
<evidence type="ECO:0000313" key="5">
    <source>
        <dbReference type="EMBL" id="CAB4637197.1"/>
    </source>
</evidence>
<reference evidence="3" key="1">
    <citation type="submission" date="2020-05" db="EMBL/GenBank/DDBJ databases">
        <authorList>
            <person name="Chiriac C."/>
            <person name="Salcher M."/>
            <person name="Ghai R."/>
            <person name="Kavagutti S V."/>
        </authorList>
    </citation>
    <scope>NUCLEOTIDE SEQUENCE</scope>
</reference>
<dbReference type="GO" id="GO:0061522">
    <property type="term" value="F:1,4-dihydroxy-2-naphthoyl-CoA thioesterase activity"/>
    <property type="evidence" value="ECO:0007669"/>
    <property type="project" value="TreeGrafter"/>
</dbReference>
<gene>
    <name evidence="3" type="ORF">UFOPK1561_00047</name>
    <name evidence="4" type="ORF">UFOPK2044_00489</name>
    <name evidence="5" type="ORF">UFOPK2165_00032</name>
</gene>
<dbReference type="Gene3D" id="3.10.129.10">
    <property type="entry name" value="Hotdog Thioesterase"/>
    <property type="match status" value="1"/>
</dbReference>
<dbReference type="EMBL" id="CAEZSZ010000002">
    <property type="protein sequence ID" value="CAB4547811.1"/>
    <property type="molecule type" value="Genomic_DNA"/>
</dbReference>
<dbReference type="SUPFAM" id="SSF54637">
    <property type="entry name" value="Thioesterase/thiol ester dehydrase-isomerase"/>
    <property type="match status" value="1"/>
</dbReference>
<proteinExistence type="predicted"/>
<dbReference type="PANTHER" id="PTHR43240:SF5">
    <property type="entry name" value="1,4-DIHYDROXY-2-NAPHTHOYL-COA THIOESTERASE 1"/>
    <property type="match status" value="1"/>
</dbReference>
<protein>
    <submittedName>
        <fullName evidence="3">Unannotated protein</fullName>
    </submittedName>
</protein>
<dbReference type="GO" id="GO:0005829">
    <property type="term" value="C:cytosol"/>
    <property type="evidence" value="ECO:0007669"/>
    <property type="project" value="TreeGrafter"/>
</dbReference>
<evidence type="ECO:0000259" key="2">
    <source>
        <dbReference type="Pfam" id="PF03061"/>
    </source>
</evidence>
<evidence type="ECO:0000256" key="1">
    <source>
        <dbReference type="ARBA" id="ARBA00022801"/>
    </source>
</evidence>
<dbReference type="AlphaFoldDB" id="A0A6J6C940"/>
<dbReference type="InterPro" id="IPR003736">
    <property type="entry name" value="PAAI_dom"/>
</dbReference>
<dbReference type="InterPro" id="IPR029069">
    <property type="entry name" value="HotDog_dom_sf"/>
</dbReference>
<dbReference type="InterPro" id="IPR006683">
    <property type="entry name" value="Thioestr_dom"/>
</dbReference>
<name>A0A6J6C940_9ZZZZ</name>
<dbReference type="Pfam" id="PF03061">
    <property type="entry name" value="4HBT"/>
    <property type="match status" value="1"/>
</dbReference>
<organism evidence="3">
    <name type="scientific">freshwater metagenome</name>
    <dbReference type="NCBI Taxonomy" id="449393"/>
    <lineage>
        <taxon>unclassified sequences</taxon>
        <taxon>metagenomes</taxon>
        <taxon>ecological metagenomes</taxon>
    </lineage>
</organism>
<sequence>MSEPKLSPAAVALLKERGLGPLADRMGIELIELSAERAVATMPVLGNTQPLGVLHGGAHVVLGESLGSFAANVWAHPEKVAMGIEVSASHTRACSEGIVTGVCTAISLGKNLTVHEIVVSDSDGKRLSTVRITNYLKTKD</sequence>
<evidence type="ECO:0000313" key="3">
    <source>
        <dbReference type="EMBL" id="CAB4547811.1"/>
    </source>
</evidence>
<feature type="domain" description="Thioesterase" evidence="2">
    <location>
        <begin position="52"/>
        <end position="126"/>
    </location>
</feature>
<dbReference type="PANTHER" id="PTHR43240">
    <property type="entry name" value="1,4-DIHYDROXY-2-NAPHTHOYL-COA THIOESTERASE 1"/>
    <property type="match status" value="1"/>
</dbReference>
<dbReference type="EMBL" id="CAEZVO010000051">
    <property type="protein sequence ID" value="CAB4632696.1"/>
    <property type="molecule type" value="Genomic_DNA"/>
</dbReference>
<accession>A0A6J6C940</accession>